<dbReference type="EMBL" id="JAZHGA010000014">
    <property type="protein sequence ID" value="MEM5341992.1"/>
    <property type="molecule type" value="Genomic_DNA"/>
</dbReference>
<evidence type="ECO:0000313" key="2">
    <source>
        <dbReference type="EMBL" id="MEM5341992.1"/>
    </source>
</evidence>
<keyword evidence="1" id="KW-0812">Transmembrane</keyword>
<feature type="transmembrane region" description="Helical" evidence="1">
    <location>
        <begin position="31"/>
        <end position="49"/>
    </location>
</feature>
<sequence length="52" mass="5923">MKAGSFGARFCFCGFAFEARALPFWFFAFGWYLRCRLGFFAVAGIRGFASVY</sequence>
<evidence type="ECO:0000313" key="3">
    <source>
        <dbReference type="Proteomes" id="UP001481677"/>
    </source>
</evidence>
<accession>A0ABU9R4M5</accession>
<name>A0ABU9R4M5_9BURK</name>
<keyword evidence="1" id="KW-0472">Membrane</keyword>
<organism evidence="2 3">
    <name type="scientific">Paraburkholderia azotifigens</name>
    <dbReference type="NCBI Taxonomy" id="2057004"/>
    <lineage>
        <taxon>Bacteria</taxon>
        <taxon>Pseudomonadati</taxon>
        <taxon>Pseudomonadota</taxon>
        <taxon>Betaproteobacteria</taxon>
        <taxon>Burkholderiales</taxon>
        <taxon>Burkholderiaceae</taxon>
        <taxon>Paraburkholderia</taxon>
    </lineage>
</organism>
<proteinExistence type="predicted"/>
<comment type="caution">
    <text evidence="2">The sequence shown here is derived from an EMBL/GenBank/DDBJ whole genome shotgun (WGS) entry which is preliminary data.</text>
</comment>
<dbReference type="Proteomes" id="UP001481677">
    <property type="component" value="Unassembled WGS sequence"/>
</dbReference>
<evidence type="ECO:0000256" key="1">
    <source>
        <dbReference type="SAM" id="Phobius"/>
    </source>
</evidence>
<keyword evidence="3" id="KW-1185">Reference proteome</keyword>
<gene>
    <name evidence="2" type="ORF">V4C56_20495</name>
</gene>
<keyword evidence="1" id="KW-1133">Transmembrane helix</keyword>
<protein>
    <submittedName>
        <fullName evidence="2">Uncharacterized protein</fullName>
    </submittedName>
</protein>
<reference evidence="2 3" key="1">
    <citation type="submission" date="2024-01" db="EMBL/GenBank/DDBJ databases">
        <title>The diversity of rhizobia nodulating Mimosa spp. in eleven states of Brazil covering several biomes is determined by host plant, location, and edaphic factors.</title>
        <authorList>
            <person name="Rouws L."/>
            <person name="Barauna A."/>
            <person name="Beukes C."/>
            <person name="De Faria S.M."/>
            <person name="Gross E."/>
            <person name="Dos Reis Junior F.B."/>
            <person name="Simon M."/>
            <person name="Maluk M."/>
            <person name="Odee D.W."/>
            <person name="Kenicer G."/>
            <person name="Young J.P.W."/>
            <person name="Reis V.M."/>
            <person name="Zilli J."/>
            <person name="James E.K."/>
        </authorList>
    </citation>
    <scope>NUCLEOTIDE SEQUENCE [LARGE SCALE GENOMIC DNA]</scope>
    <source>
        <strain evidence="2 3">JPY530</strain>
    </source>
</reference>